<dbReference type="Pfam" id="PF13602">
    <property type="entry name" value="ADH_zinc_N_2"/>
    <property type="match status" value="1"/>
</dbReference>
<dbReference type="InterPro" id="IPR020806">
    <property type="entry name" value="PKS_PP-bd"/>
</dbReference>
<dbReference type="PROSITE" id="PS52004">
    <property type="entry name" value="KS3_2"/>
    <property type="match status" value="1"/>
</dbReference>
<dbReference type="InterPro" id="IPR014043">
    <property type="entry name" value="Acyl_transferase_dom"/>
</dbReference>
<feature type="active site" description="Proton acceptor; for dehydratase activity" evidence="6">
    <location>
        <position position="960"/>
    </location>
</feature>
<dbReference type="SUPFAM" id="SSF47336">
    <property type="entry name" value="ACP-like"/>
    <property type="match status" value="1"/>
</dbReference>
<dbReference type="Gene3D" id="3.40.366.10">
    <property type="entry name" value="Malonyl-Coenzyme A Acyl Carrier Protein, domain 2"/>
    <property type="match status" value="1"/>
</dbReference>
<dbReference type="InterPro" id="IPR006162">
    <property type="entry name" value="Ppantetheine_attach_site"/>
</dbReference>
<dbReference type="InterPro" id="IPR020841">
    <property type="entry name" value="PKS_Beta-ketoAc_synthase_dom"/>
</dbReference>
<dbReference type="CDD" id="cd00833">
    <property type="entry name" value="PKS"/>
    <property type="match status" value="1"/>
</dbReference>
<dbReference type="InterPro" id="IPR014030">
    <property type="entry name" value="Ketoacyl_synth_N"/>
</dbReference>
<evidence type="ECO:0008006" key="12">
    <source>
        <dbReference type="Google" id="ProtNLM"/>
    </source>
</evidence>
<dbReference type="Proteomes" id="UP000813444">
    <property type="component" value="Unassembled WGS sequence"/>
</dbReference>
<evidence type="ECO:0000256" key="4">
    <source>
        <dbReference type="ARBA" id="ARBA00023002"/>
    </source>
</evidence>
<feature type="active site" description="Proton donor; for dehydratase activity" evidence="6">
    <location>
        <position position="1158"/>
    </location>
</feature>
<evidence type="ECO:0000256" key="5">
    <source>
        <dbReference type="ARBA" id="ARBA00023268"/>
    </source>
</evidence>
<dbReference type="CDD" id="cd05195">
    <property type="entry name" value="enoyl_red"/>
    <property type="match status" value="1"/>
</dbReference>
<keyword evidence="1" id="KW-0596">Phosphopantetheine</keyword>
<keyword evidence="5" id="KW-0511">Multifunctional enzyme</keyword>
<dbReference type="InterPro" id="IPR032821">
    <property type="entry name" value="PKS_assoc"/>
</dbReference>
<dbReference type="GO" id="GO:0031177">
    <property type="term" value="F:phosphopantetheine binding"/>
    <property type="evidence" value="ECO:0007669"/>
    <property type="project" value="InterPro"/>
</dbReference>
<dbReference type="GO" id="GO:0016491">
    <property type="term" value="F:oxidoreductase activity"/>
    <property type="evidence" value="ECO:0007669"/>
    <property type="project" value="UniProtKB-KW"/>
</dbReference>
<dbReference type="GO" id="GO:0008270">
    <property type="term" value="F:zinc ion binding"/>
    <property type="evidence" value="ECO:0007669"/>
    <property type="project" value="InterPro"/>
</dbReference>
<dbReference type="EMBL" id="JAGPNK010000018">
    <property type="protein sequence ID" value="KAH7305604.1"/>
    <property type="molecule type" value="Genomic_DNA"/>
</dbReference>
<dbReference type="Pfam" id="PF16197">
    <property type="entry name" value="KAsynt_C_assoc"/>
    <property type="match status" value="1"/>
</dbReference>
<dbReference type="GO" id="GO:1901336">
    <property type="term" value="P:lactone biosynthetic process"/>
    <property type="evidence" value="ECO:0007669"/>
    <property type="project" value="UniProtKB-ARBA"/>
</dbReference>
<dbReference type="InterPro" id="IPR036736">
    <property type="entry name" value="ACP-like_sf"/>
</dbReference>
<evidence type="ECO:0000256" key="2">
    <source>
        <dbReference type="ARBA" id="ARBA00022553"/>
    </source>
</evidence>
<dbReference type="PANTHER" id="PTHR43775:SF29">
    <property type="entry name" value="ASPERFURANONE POLYKETIDE SYNTHASE AFOG-RELATED"/>
    <property type="match status" value="1"/>
</dbReference>
<evidence type="ECO:0000313" key="11">
    <source>
        <dbReference type="Proteomes" id="UP000813444"/>
    </source>
</evidence>
<feature type="domain" description="Carrier" evidence="7">
    <location>
        <begin position="2297"/>
        <end position="2374"/>
    </location>
</feature>
<evidence type="ECO:0000313" key="10">
    <source>
        <dbReference type="EMBL" id="KAH7305604.1"/>
    </source>
</evidence>
<comment type="caution">
    <text evidence="10">The sequence shown here is derived from an EMBL/GenBank/DDBJ whole genome shotgun (WGS) entry which is preliminary data.</text>
</comment>
<evidence type="ECO:0000256" key="6">
    <source>
        <dbReference type="PROSITE-ProRule" id="PRU01363"/>
    </source>
</evidence>
<dbReference type="PROSITE" id="PS01162">
    <property type="entry name" value="QOR_ZETA_CRYSTAL"/>
    <property type="match status" value="1"/>
</dbReference>
<dbReference type="InterPro" id="IPR011032">
    <property type="entry name" value="GroES-like_sf"/>
</dbReference>
<dbReference type="SMART" id="SM00826">
    <property type="entry name" value="PKS_DH"/>
    <property type="match status" value="1"/>
</dbReference>
<proteinExistence type="predicted"/>
<dbReference type="SMART" id="SM00825">
    <property type="entry name" value="PKS_KS"/>
    <property type="match status" value="1"/>
</dbReference>
<dbReference type="GO" id="GO:0030639">
    <property type="term" value="P:polyketide biosynthetic process"/>
    <property type="evidence" value="ECO:0007669"/>
    <property type="project" value="UniProtKB-ARBA"/>
</dbReference>
<accession>A0A8K0SE73</accession>
<dbReference type="PROSITE" id="PS00012">
    <property type="entry name" value="PHOSPHOPANTETHEINE"/>
    <property type="match status" value="1"/>
</dbReference>
<name>A0A8K0SE73_9HYPO</name>
<dbReference type="Pfam" id="PF23114">
    <property type="entry name" value="NAD-bd_HRPKS_sdrA"/>
    <property type="match status" value="1"/>
</dbReference>
<dbReference type="SMART" id="SM00822">
    <property type="entry name" value="PKS_KR"/>
    <property type="match status" value="1"/>
</dbReference>
<dbReference type="InterPro" id="IPR049551">
    <property type="entry name" value="PKS_DH_C"/>
</dbReference>
<organism evidence="10 11">
    <name type="scientific">Stachybotrys elegans</name>
    <dbReference type="NCBI Taxonomy" id="80388"/>
    <lineage>
        <taxon>Eukaryota</taxon>
        <taxon>Fungi</taxon>
        <taxon>Dikarya</taxon>
        <taxon>Ascomycota</taxon>
        <taxon>Pezizomycotina</taxon>
        <taxon>Sordariomycetes</taxon>
        <taxon>Hypocreomycetidae</taxon>
        <taxon>Hypocreales</taxon>
        <taxon>Stachybotryaceae</taxon>
        <taxon>Stachybotrys</taxon>
    </lineage>
</organism>
<dbReference type="InterPro" id="IPR049900">
    <property type="entry name" value="PKS_mFAS_DH"/>
</dbReference>
<dbReference type="SUPFAM" id="SSF52151">
    <property type="entry name" value="FabD/lysophospholipase-like"/>
    <property type="match status" value="1"/>
</dbReference>
<keyword evidence="2" id="KW-0597">Phosphoprotein</keyword>
<dbReference type="Gene3D" id="3.90.180.10">
    <property type="entry name" value="Medium-chain alcohol dehydrogenases, catalytic domain"/>
    <property type="match status" value="1"/>
</dbReference>
<dbReference type="InterPro" id="IPR036291">
    <property type="entry name" value="NAD(P)-bd_dom_sf"/>
</dbReference>
<dbReference type="GO" id="GO:0004312">
    <property type="term" value="F:fatty acid synthase activity"/>
    <property type="evidence" value="ECO:0007669"/>
    <property type="project" value="TreeGrafter"/>
</dbReference>
<dbReference type="Gene3D" id="3.40.50.720">
    <property type="entry name" value="NAD(P)-binding Rossmann-like Domain"/>
    <property type="match status" value="1"/>
</dbReference>
<dbReference type="GO" id="GO:0006633">
    <property type="term" value="P:fatty acid biosynthetic process"/>
    <property type="evidence" value="ECO:0007669"/>
    <property type="project" value="TreeGrafter"/>
</dbReference>
<dbReference type="InterPro" id="IPR009081">
    <property type="entry name" value="PP-bd_ACP"/>
</dbReference>
<feature type="domain" description="PKS/mFAS DH" evidence="9">
    <location>
        <begin position="928"/>
        <end position="1251"/>
    </location>
</feature>
<dbReference type="Pfam" id="PF14765">
    <property type="entry name" value="PS-DH"/>
    <property type="match status" value="1"/>
</dbReference>
<dbReference type="SUPFAM" id="SSF50129">
    <property type="entry name" value="GroES-like"/>
    <property type="match status" value="1"/>
</dbReference>
<gene>
    <name evidence="10" type="ORF">B0I35DRAFT_362109</name>
</gene>
<dbReference type="Gene3D" id="3.30.70.3290">
    <property type="match status" value="1"/>
</dbReference>
<dbReference type="PANTHER" id="PTHR43775">
    <property type="entry name" value="FATTY ACID SYNTHASE"/>
    <property type="match status" value="1"/>
</dbReference>
<evidence type="ECO:0000256" key="3">
    <source>
        <dbReference type="ARBA" id="ARBA00022679"/>
    </source>
</evidence>
<dbReference type="Pfam" id="PF21089">
    <property type="entry name" value="PKS_DH_N"/>
    <property type="match status" value="1"/>
</dbReference>
<dbReference type="Gene3D" id="3.40.47.10">
    <property type="match status" value="1"/>
</dbReference>
<dbReference type="InterPro" id="IPR056501">
    <property type="entry name" value="NAD-bd_HRPKS_sdrA"/>
</dbReference>
<sequence>MPPFSEEANIPIAIVGLSCRFPGDASTPSKFWDLLKNGRDGFSQTTTRYNAEAFCHPTGHGNRQNIIPTKGGYFLKEDPYLFDAAFFNITAAEAVALDPRQRIAMEVAYEALENAGFTLQKIAGTQTACFMGSSMSDYRDGVARDFAHAPKYHILGISDEMIANRISHFLDIHGPSATVQTACSSSLVATHIACQSIRSGESDMALAGGVGLMVSTDGTMHLNNLGFLNPEGHSRSFDEKANGYGRGEGCGVVVLKRLDRAIRDGDTIRAVIRASGANSDGWTQGVTMPSGDAQANLIKYVYESNGLDYGATQYVEAHGTGTKAGDPIETGAIYRTIGRGGAKSSRKKLWVGSVKPNIGHLEAAAGVASIIKGVLALEHGLIPPNIRFTKANPSIPLDEWNMAVPTAPTPWPAVQTKRMSVSGFGMGGTNAHIVLEAVSNPAAISYSTNGVVACEEGTKRLFVFSSHDKAGFKRLGKTLADHIGDLGPAASSPEYLANLAHTLAKARSGLLWRSACFADGVISLHEQLTTTLGEDAARAPSGSATPRIGFVFTGQGAQWAGMGVEMLGRRVFGESVAKSAEYLREMGCDWDPVAELSKGAKESRLGVPAISQPICSVLQIALIDELRSWGVTPAKVVGHSSGEIAAAYSIGALSHRDAIAVAYFRGQTSTGRPGGGMMAVGCSREDAHKLMQETNLHVTVACVNSPSNVTLSGDVTTLEALREILAERGVFARRLKVEVAYHSPHMNEGSVNYFSAIEDLDWDLEVPGGESQPVMISSVTGFAADPEELGPFYWVRNLTSPVLFTDAVRELARPAAGSQDAKDIDLLIEVGPHSALGGPIEQILGHYGISNVAYMSMLTRGQSALDTSLNLAADLFRHGVPIDVAKVNGDSNTHLLTNLPPYAWNHSEKFRADSRLQREFVNQQFPTRSLIGAQMPKMEETESVWRGFIRLDDEPWLRDHTVGTTVVFPAAGMVSMVLEAVQQVADQGKTPRAFRMRDVSFLAAMSLPDKIATEVTIHMRPHLLGTSGSTPSAWWEFTVSSVAGPVGQMRNNCRGLVSIVYEQNRSPQMICEEASLEAGHIADHYRILRECPETCPKDVFYDRMAKSALPYGPLFQGVETCHPGSGKTAFDVKLVDIGETFTKGKLERPFLIHAAALDAIFQGWLGSTSKGANSSDFGLGAPMLPASMAEFEIAADIPGDVGYVMPGHCFSHRHGFKEFSADIHMLTDDLSKVLLSVTDFRTSEVEIEESSNANEGALDVDPAEITAEVHWNYALDIMNSSEISQAVAASATTTYDKLIELVRMVIHQQPTLNVIELTESIQELSQAVIPTLPGGMLLPSQVRYGLVNGNGDKEIEGDVFGHVFDLSILDSTNPADIASADLFVIPHHVSRNLKTKFDGILERLIALAKPGAFFIIGDNETIAAPVLKAKGFQRIISIPSVTGSLAMYSLPQEQQDKTSTITDITILKPSTSSIDAQLFSKKLQSTLREQGISVSVETVSTSLRPASVEGKTYVSLLELEQPLLENISESDYQSIQALMLNCERLLWITRGNSPSLKLIDGLARCINNETAGNKVQVLHLDRQENQVSPSLAARVLLSSRSSAMTDCEFRERAGLIQIPRIFRSMAENERVRNHLEDSTRVMGLRNGDEDPLSTPYRLTIGKPGLLDSLHFVADDTTITAPLGDDELELEIKASGVNFRDIMASMGLVPVRGLGQEASGVVLRAGSRAAACFKPGDRVSTLCPGGLHATRTRCDYHATVRIPDAMSFEEAAASPMAHATAYYALVKLAKLRAGQSVLIHAAAGGVGQAAVQLAKYLDLVAYVTVGTDDKRRFMVEQYGIPEDHIFNSRDASFVKGIHRVTGGRGVDCVLNSLSGELLRVSFGCLATFGTFVEIGLRDITDNMRLDMRPFSKSTTFTFLNLQNLLEQDPAVLGETLSETFKLLQQDILHTPYPMTVYPVSQVEEVFRIMQQGKHRGKLVLSFCGDKVEAPVLCKAKDSLKLDPKGTYLLVGGLGGLGRSLAIEFIRSGCRNLAFISRSGDSKPAAKAVVEELRSMGAVVKVFRGDVADEPSFLSSMAQITQQLPPVKGVVQMAMVLRDTVFENMTHGEWMTPLQPKVAGTWNLHKYFGHDRPLDFMIFCSSISGVTGNPGQAQYDAGNTYQDALAHYRRDQGLKAVSVNLGIMLDVGVIAETGAHNFKVWEEVLGIREPAFHALMRSLINGQKQRDAACPAQVCTGLGAGDVLATHNLPSPPWFKDSRFASLTVTSAANAANAGGDASSTATLASRLTEAGNNKDMAAATTIITGALVKKTAEILRIPPSEVDPSRPIYHYGVDSLVALEVRNWITREMKANVALLEILAAVPMETLAAQIAQKSKLMGDVA</sequence>
<dbReference type="InterPro" id="IPR050091">
    <property type="entry name" value="PKS_NRPS_Biosynth_Enz"/>
</dbReference>
<evidence type="ECO:0000256" key="1">
    <source>
        <dbReference type="ARBA" id="ARBA00022450"/>
    </source>
</evidence>
<feature type="region of interest" description="C-terminal hotdog fold" evidence="6">
    <location>
        <begin position="1092"/>
        <end position="1251"/>
    </location>
</feature>
<feature type="region of interest" description="N-terminal hotdog fold" evidence="6">
    <location>
        <begin position="928"/>
        <end position="1064"/>
    </location>
</feature>
<dbReference type="SMART" id="SM00823">
    <property type="entry name" value="PKS_PP"/>
    <property type="match status" value="1"/>
</dbReference>
<dbReference type="Pfam" id="PF00698">
    <property type="entry name" value="Acyl_transf_1"/>
    <property type="match status" value="1"/>
</dbReference>
<dbReference type="Pfam" id="PF23297">
    <property type="entry name" value="ACP_SdgA_C"/>
    <property type="match status" value="1"/>
</dbReference>
<keyword evidence="3" id="KW-0808">Transferase</keyword>
<dbReference type="InterPro" id="IPR042104">
    <property type="entry name" value="PKS_dehydratase_sf"/>
</dbReference>
<dbReference type="InterPro" id="IPR002364">
    <property type="entry name" value="Quin_OxRdtase/zeta-crystal_CS"/>
</dbReference>
<dbReference type="FunFam" id="3.40.50.720:FF:000209">
    <property type="entry name" value="Polyketide synthase Pks12"/>
    <property type="match status" value="1"/>
</dbReference>
<keyword evidence="4" id="KW-0560">Oxidoreductase</keyword>
<dbReference type="SMART" id="SM00829">
    <property type="entry name" value="PKS_ER"/>
    <property type="match status" value="1"/>
</dbReference>
<dbReference type="InterPro" id="IPR020807">
    <property type="entry name" value="PKS_DH"/>
</dbReference>
<dbReference type="Pfam" id="PF08659">
    <property type="entry name" value="KR"/>
    <property type="match status" value="1"/>
</dbReference>
<dbReference type="Gene3D" id="1.10.1200.10">
    <property type="entry name" value="ACP-like"/>
    <property type="match status" value="1"/>
</dbReference>
<dbReference type="InterPro" id="IPR057326">
    <property type="entry name" value="KR_dom"/>
</dbReference>
<reference evidence="10" key="1">
    <citation type="journal article" date="2021" name="Nat. Commun.">
        <title>Genetic determinants of endophytism in the Arabidopsis root mycobiome.</title>
        <authorList>
            <person name="Mesny F."/>
            <person name="Miyauchi S."/>
            <person name="Thiergart T."/>
            <person name="Pickel B."/>
            <person name="Atanasova L."/>
            <person name="Karlsson M."/>
            <person name="Huettel B."/>
            <person name="Barry K.W."/>
            <person name="Haridas S."/>
            <person name="Chen C."/>
            <person name="Bauer D."/>
            <person name="Andreopoulos W."/>
            <person name="Pangilinan J."/>
            <person name="LaButti K."/>
            <person name="Riley R."/>
            <person name="Lipzen A."/>
            <person name="Clum A."/>
            <person name="Drula E."/>
            <person name="Henrissat B."/>
            <person name="Kohler A."/>
            <person name="Grigoriev I.V."/>
            <person name="Martin F.M."/>
            <person name="Hacquard S."/>
        </authorList>
    </citation>
    <scope>NUCLEOTIDE SEQUENCE</scope>
    <source>
        <strain evidence="10">MPI-CAGE-CH-0235</strain>
    </source>
</reference>
<evidence type="ECO:0000259" key="7">
    <source>
        <dbReference type="PROSITE" id="PS50075"/>
    </source>
</evidence>
<dbReference type="Gene3D" id="3.10.129.110">
    <property type="entry name" value="Polyketide synthase dehydratase"/>
    <property type="match status" value="1"/>
</dbReference>
<dbReference type="InterPro" id="IPR001227">
    <property type="entry name" value="Ac_transferase_dom_sf"/>
</dbReference>
<dbReference type="SMART" id="SM00827">
    <property type="entry name" value="PKS_AT"/>
    <property type="match status" value="1"/>
</dbReference>
<dbReference type="InterPro" id="IPR016036">
    <property type="entry name" value="Malonyl_transacylase_ACP-bd"/>
</dbReference>
<dbReference type="Pfam" id="PF00109">
    <property type="entry name" value="ketoacyl-synt"/>
    <property type="match status" value="1"/>
</dbReference>
<evidence type="ECO:0000259" key="9">
    <source>
        <dbReference type="PROSITE" id="PS52019"/>
    </source>
</evidence>
<dbReference type="InterPro" id="IPR049552">
    <property type="entry name" value="PKS_DH_N"/>
</dbReference>
<dbReference type="InterPro" id="IPR020843">
    <property type="entry name" value="ER"/>
</dbReference>
<dbReference type="InterPro" id="IPR013154">
    <property type="entry name" value="ADH-like_N"/>
</dbReference>
<dbReference type="InterPro" id="IPR013968">
    <property type="entry name" value="PKS_KR"/>
</dbReference>
<dbReference type="SUPFAM" id="SSF51735">
    <property type="entry name" value="NAD(P)-binding Rossmann-fold domains"/>
    <property type="match status" value="2"/>
</dbReference>
<dbReference type="PROSITE" id="PS50075">
    <property type="entry name" value="CARRIER"/>
    <property type="match status" value="1"/>
</dbReference>
<dbReference type="InterPro" id="IPR016035">
    <property type="entry name" value="Acyl_Trfase/lysoPLipase"/>
</dbReference>
<keyword evidence="11" id="KW-1185">Reference proteome</keyword>
<dbReference type="SUPFAM" id="SSF55048">
    <property type="entry name" value="Probable ACP-binding domain of malonyl-CoA ACP transacylase"/>
    <property type="match status" value="1"/>
</dbReference>
<dbReference type="PROSITE" id="PS52019">
    <property type="entry name" value="PKS_MFAS_DH"/>
    <property type="match status" value="1"/>
</dbReference>
<dbReference type="OrthoDB" id="329835at2759"/>
<dbReference type="Pfam" id="PF08240">
    <property type="entry name" value="ADH_N"/>
    <property type="match status" value="1"/>
</dbReference>
<protein>
    <recommendedName>
        <fullName evidence="12">Carrier domain-containing protein</fullName>
    </recommendedName>
</protein>
<dbReference type="InterPro" id="IPR014031">
    <property type="entry name" value="Ketoacyl_synth_C"/>
</dbReference>
<feature type="domain" description="Ketosynthase family 3 (KS3)" evidence="8">
    <location>
        <begin position="9"/>
        <end position="437"/>
    </location>
</feature>
<dbReference type="SUPFAM" id="SSF53901">
    <property type="entry name" value="Thiolase-like"/>
    <property type="match status" value="1"/>
</dbReference>
<dbReference type="Pfam" id="PF02801">
    <property type="entry name" value="Ketoacyl-synt_C"/>
    <property type="match status" value="1"/>
</dbReference>
<evidence type="ECO:0000259" key="8">
    <source>
        <dbReference type="PROSITE" id="PS52004"/>
    </source>
</evidence>
<dbReference type="InterPro" id="IPR016039">
    <property type="entry name" value="Thiolase-like"/>
</dbReference>